<proteinExistence type="predicted"/>
<dbReference type="GO" id="GO:0006508">
    <property type="term" value="P:proteolysis"/>
    <property type="evidence" value="ECO:0007669"/>
    <property type="project" value="UniProtKB-KW"/>
</dbReference>
<dbReference type="InterPro" id="IPR036013">
    <property type="entry name" value="Band_7/SPFH_dom_sf"/>
</dbReference>
<keyword evidence="2" id="KW-0645">Protease</keyword>
<name>A0A4R6SQR6_9SPHI</name>
<keyword evidence="3" id="KW-1185">Reference proteome</keyword>
<comment type="caution">
    <text evidence="2">The sequence shown here is derived from an EMBL/GenBank/DDBJ whole genome shotgun (WGS) entry which is preliminary data.</text>
</comment>
<reference evidence="2 3" key="1">
    <citation type="submission" date="2019-03" db="EMBL/GenBank/DDBJ databases">
        <title>Genomic Encyclopedia of Archaeal and Bacterial Type Strains, Phase II (KMG-II): from individual species to whole genera.</title>
        <authorList>
            <person name="Goeker M."/>
        </authorList>
    </citation>
    <scope>NUCLEOTIDE SEQUENCE [LARGE SCALE GENOMIC DNA]</scope>
    <source>
        <strain evidence="2 3">DSM 19035</strain>
    </source>
</reference>
<dbReference type="EMBL" id="SNYC01000007">
    <property type="protein sequence ID" value="TDQ07101.1"/>
    <property type="molecule type" value="Genomic_DNA"/>
</dbReference>
<feature type="domain" description="SPFH" evidence="1">
    <location>
        <begin position="27"/>
        <end position="232"/>
    </location>
</feature>
<dbReference type="PANTHER" id="PTHR37826">
    <property type="entry name" value="FLOTILLIN BAND_7_5 DOMAIN PROTEIN"/>
    <property type="match status" value="1"/>
</dbReference>
<protein>
    <submittedName>
        <fullName evidence="2">Membrane protease subunit (Stomatin/prohibitin family)</fullName>
    </submittedName>
</protein>
<dbReference type="AlphaFoldDB" id="A0A4R6SQR6"/>
<sequence length="334" mass="37834">MGLGDFFRKQLRTVIEWKDQQPDLLLYKFPVPTSEIKDNSQLLISPGQGCILVYEGQIKDVLNEEGLYTLNTDNLPFITNLMKYMQLFESEHKTHLYFYRKADSVNQPWGTPSPVKYLDSEYKIPVELGIYGNYSMRISDPLLLFKEIIGSKDIYSTADAKDLLLSRLPQTLISHLAQAKLSYIDIDAQLMVLAEALKEKLNSEFTKVGLELKDFKIQGTSFDVSTQERMNRIADITADSRAASEGGLTYLEIEKLKALRDAARNEGGLAGAGLQLGFGMEMGKVLEDKKEEVTAYDPKADPVVQLQKLKLLLDEEILTREEFDAKKKEILSKM</sequence>
<dbReference type="RefSeq" id="WP_133577913.1">
    <property type="nucleotide sequence ID" value="NZ_SNYC01000007.1"/>
</dbReference>
<organism evidence="2 3">
    <name type="scientific">Pedobacter metabolipauper</name>
    <dbReference type="NCBI Taxonomy" id="425513"/>
    <lineage>
        <taxon>Bacteria</taxon>
        <taxon>Pseudomonadati</taxon>
        <taxon>Bacteroidota</taxon>
        <taxon>Sphingobacteriia</taxon>
        <taxon>Sphingobacteriales</taxon>
        <taxon>Sphingobacteriaceae</taxon>
        <taxon>Pedobacter</taxon>
    </lineage>
</organism>
<dbReference type="PANTHER" id="PTHR37826:SF2">
    <property type="entry name" value="ZINC-RIBBON DOMAIN-CONTAINING PROTEIN"/>
    <property type="match status" value="1"/>
</dbReference>
<dbReference type="InterPro" id="IPR033880">
    <property type="entry name" value="SPFH_YdjI"/>
</dbReference>
<dbReference type="SUPFAM" id="SSF117892">
    <property type="entry name" value="Band 7/SPFH domain"/>
    <property type="match status" value="1"/>
</dbReference>
<keyword evidence="2" id="KW-0378">Hydrolase</keyword>
<evidence type="ECO:0000313" key="2">
    <source>
        <dbReference type="EMBL" id="TDQ07101.1"/>
    </source>
</evidence>
<accession>A0A4R6SQR6</accession>
<gene>
    <name evidence="2" type="ORF">ATK78_4117</name>
</gene>
<dbReference type="Proteomes" id="UP000295620">
    <property type="component" value="Unassembled WGS sequence"/>
</dbReference>
<dbReference type="Pfam" id="PF13421">
    <property type="entry name" value="Band_7_1"/>
    <property type="match status" value="1"/>
</dbReference>
<dbReference type="OrthoDB" id="9764015at2"/>
<evidence type="ECO:0000313" key="3">
    <source>
        <dbReference type="Proteomes" id="UP000295620"/>
    </source>
</evidence>
<dbReference type="GO" id="GO:0008233">
    <property type="term" value="F:peptidase activity"/>
    <property type="evidence" value="ECO:0007669"/>
    <property type="project" value="UniProtKB-KW"/>
</dbReference>
<evidence type="ECO:0000259" key="1">
    <source>
        <dbReference type="Pfam" id="PF13421"/>
    </source>
</evidence>
<dbReference type="CDD" id="cd03408">
    <property type="entry name" value="SPFH_like_u1"/>
    <property type="match status" value="1"/>
</dbReference>